<dbReference type="KEGG" id="pchm:VFPPC_18205"/>
<name>A0A219AR44_METCM</name>
<feature type="compositionally biased region" description="Polar residues" evidence="1">
    <location>
        <begin position="29"/>
        <end position="41"/>
    </location>
</feature>
<proteinExistence type="predicted"/>
<dbReference type="RefSeq" id="XP_022285131.1">
    <property type="nucleotide sequence ID" value="XM_022429854.1"/>
</dbReference>
<dbReference type="GeneID" id="33937055"/>
<dbReference type="Proteomes" id="UP000078397">
    <property type="component" value="Unassembled WGS sequence"/>
</dbReference>
<organism evidence="2 3">
    <name type="scientific">Pochonia chlamydosporia 170</name>
    <dbReference type="NCBI Taxonomy" id="1380566"/>
    <lineage>
        <taxon>Eukaryota</taxon>
        <taxon>Fungi</taxon>
        <taxon>Dikarya</taxon>
        <taxon>Ascomycota</taxon>
        <taxon>Pezizomycotina</taxon>
        <taxon>Sordariomycetes</taxon>
        <taxon>Hypocreomycetidae</taxon>
        <taxon>Hypocreales</taxon>
        <taxon>Clavicipitaceae</taxon>
        <taxon>Pochonia</taxon>
    </lineage>
</organism>
<dbReference type="EMBL" id="LSBJ02000008">
    <property type="protein sequence ID" value="OWT42645.1"/>
    <property type="molecule type" value="Genomic_DNA"/>
</dbReference>
<gene>
    <name evidence="2" type="ORF">VFPPC_18205</name>
</gene>
<dbReference type="AlphaFoldDB" id="A0A219AR44"/>
<accession>A0A219AR44</accession>
<evidence type="ECO:0000256" key="1">
    <source>
        <dbReference type="SAM" id="MobiDB-lite"/>
    </source>
</evidence>
<protein>
    <submittedName>
        <fullName evidence="2">Uncharacterized protein</fullName>
    </submittedName>
</protein>
<keyword evidence="3" id="KW-1185">Reference proteome</keyword>
<evidence type="ECO:0000313" key="3">
    <source>
        <dbReference type="Proteomes" id="UP000078397"/>
    </source>
</evidence>
<reference evidence="2 3" key="1">
    <citation type="journal article" date="2016" name="PLoS Pathog.">
        <title>Biosynthesis of antibiotic leucinostatins in bio-control fungus Purpureocillium lilacinum and their inhibition on phytophthora revealed by genome mining.</title>
        <authorList>
            <person name="Wang G."/>
            <person name="Liu Z."/>
            <person name="Lin R."/>
            <person name="Li E."/>
            <person name="Mao Z."/>
            <person name="Ling J."/>
            <person name="Yang Y."/>
            <person name="Yin W.B."/>
            <person name="Xie B."/>
        </authorList>
    </citation>
    <scope>NUCLEOTIDE SEQUENCE [LARGE SCALE GENOMIC DNA]</scope>
    <source>
        <strain evidence="2">170</strain>
    </source>
</reference>
<feature type="region of interest" description="Disordered" evidence="1">
    <location>
        <begin position="29"/>
        <end position="50"/>
    </location>
</feature>
<comment type="caution">
    <text evidence="2">The sequence shown here is derived from an EMBL/GenBank/DDBJ whole genome shotgun (WGS) entry which is preliminary data.</text>
</comment>
<sequence>MDFTANGYIQILSVSIRRRLTTLANSCSGNKVISSSESMQQPPKLGNKSH</sequence>
<evidence type="ECO:0000313" key="2">
    <source>
        <dbReference type="EMBL" id="OWT42645.1"/>
    </source>
</evidence>